<dbReference type="WBParaSite" id="HPBE_0000699701-mRNA-1">
    <property type="protein sequence ID" value="HPBE_0000699701-mRNA-1"/>
    <property type="gene ID" value="HPBE_0000699701"/>
</dbReference>
<accession>A0A183FJ49</accession>
<accession>A0A3P7X8U4</accession>
<name>A0A183FJ49_HELPZ</name>
<evidence type="ECO:0000313" key="2">
    <source>
        <dbReference type="EMBL" id="VDO70531.1"/>
    </source>
</evidence>
<gene>
    <name evidence="2" type="ORF">HPBE_LOCUS6998</name>
</gene>
<keyword evidence="1" id="KW-1015">Disulfide bond</keyword>
<organism evidence="3 4">
    <name type="scientific">Heligmosomoides polygyrus</name>
    <name type="common">Parasitic roundworm</name>
    <dbReference type="NCBI Taxonomy" id="6339"/>
    <lineage>
        <taxon>Eukaryota</taxon>
        <taxon>Metazoa</taxon>
        <taxon>Ecdysozoa</taxon>
        <taxon>Nematoda</taxon>
        <taxon>Chromadorea</taxon>
        <taxon>Rhabditida</taxon>
        <taxon>Rhabditina</taxon>
        <taxon>Rhabditomorpha</taxon>
        <taxon>Strongyloidea</taxon>
        <taxon>Heligmosomidae</taxon>
        <taxon>Heligmosomoides</taxon>
    </lineage>
</organism>
<evidence type="ECO:0000313" key="4">
    <source>
        <dbReference type="WBParaSite" id="HPBE_0000699701-mRNA-1"/>
    </source>
</evidence>
<keyword evidence="3" id="KW-1185">Reference proteome</keyword>
<dbReference type="InterPro" id="IPR035976">
    <property type="entry name" value="Sushi/SCR/CCP_sf"/>
</dbReference>
<dbReference type="Proteomes" id="UP000050761">
    <property type="component" value="Unassembled WGS sequence"/>
</dbReference>
<reference evidence="4" key="2">
    <citation type="submission" date="2019-09" db="UniProtKB">
        <authorList>
            <consortium name="WormBaseParasite"/>
        </authorList>
    </citation>
    <scope>IDENTIFICATION</scope>
</reference>
<dbReference type="OrthoDB" id="6480633at2759"/>
<reference evidence="2 3" key="1">
    <citation type="submission" date="2018-11" db="EMBL/GenBank/DDBJ databases">
        <authorList>
            <consortium name="Pathogen Informatics"/>
        </authorList>
    </citation>
    <scope>NUCLEOTIDE SEQUENCE [LARGE SCALE GENOMIC DNA]</scope>
</reference>
<sequence length="235" mass="24922">MDGFPVENGVIAKLRCDAGKYATGDGLLEISCDAIHDDSKEDWGKRRTQVYPDRDGKLHRGSSCSLNSTLWTRIEDSHPLYELFSSTTAICSNGHWIPSSLGMCTDISNSAGLLSCNWVSAPHGMFLSWSPANFGGLILNGTTVRASCINRTPVSGVDELTCTNGAWQPSSFGTCGGKPGSNAGASCAPIAHSAGMVLVYRSGDRYRMGNVLHNLDHGTLLTVKCFNGTLSGGSI</sequence>
<protein>
    <submittedName>
        <fullName evidence="4">Sushi domain-containing protein</fullName>
    </submittedName>
</protein>
<dbReference type="SUPFAM" id="SSF57535">
    <property type="entry name" value="Complement control module/SCR domain"/>
    <property type="match status" value="1"/>
</dbReference>
<dbReference type="AlphaFoldDB" id="A0A183FJ49"/>
<proteinExistence type="predicted"/>
<evidence type="ECO:0000256" key="1">
    <source>
        <dbReference type="ARBA" id="ARBA00023157"/>
    </source>
</evidence>
<dbReference type="EMBL" id="UZAH01025788">
    <property type="protein sequence ID" value="VDO70531.1"/>
    <property type="molecule type" value="Genomic_DNA"/>
</dbReference>
<evidence type="ECO:0000313" key="3">
    <source>
        <dbReference type="Proteomes" id="UP000050761"/>
    </source>
</evidence>